<dbReference type="EMBL" id="PDVW01000022">
    <property type="protein sequence ID" value="POY48914.1"/>
    <property type="molecule type" value="Genomic_DNA"/>
</dbReference>
<dbReference type="AlphaFoldDB" id="A0A855MEV2"/>
<proteinExistence type="predicted"/>
<evidence type="ECO:0000313" key="1">
    <source>
        <dbReference type="EMBL" id="POY48914.1"/>
    </source>
</evidence>
<reference evidence="1" key="1">
    <citation type="submission" date="2017-12" db="EMBL/GenBank/DDBJ databases">
        <title>First report on the novel genomospecies/subspecies of Pectobacterium carotovorum in Russia.</title>
        <authorList>
            <person name="Shirshikov F.V."/>
            <person name="Miroshnikov K."/>
            <person name="Toshakov S.V."/>
            <person name="Kabanova A.P."/>
            <person name="Barannik A.P."/>
            <person name="Shneider M."/>
            <person name="Ignatov A.N."/>
            <person name="Miroshnikov K.A."/>
        </authorList>
    </citation>
    <scope>NUCLEOTIDE SEQUENCE [LARGE SCALE GENOMIC DNA]</scope>
    <source>
        <strain evidence="1">F131</strain>
    </source>
</reference>
<name>A0A855MEV2_9GAMM</name>
<gene>
    <name evidence="1" type="ORF">F131LOC_03362</name>
</gene>
<comment type="caution">
    <text evidence="1">The sequence shown here is derived from an EMBL/GenBank/DDBJ whole genome shotgun (WGS) entry which is preliminary data.</text>
</comment>
<accession>A0A855MEV2</accession>
<sequence length="72" mass="8471">MQLLLKTYPHERYDILPVETIAAMLIFKANNALYPKGLKVSCRRTALELFVKILHMSKVNLTQFYVRLLFDE</sequence>
<organism evidence="1">
    <name type="scientific">Pectobacterium versatile</name>
    <dbReference type="NCBI Taxonomy" id="2488639"/>
    <lineage>
        <taxon>Bacteria</taxon>
        <taxon>Pseudomonadati</taxon>
        <taxon>Pseudomonadota</taxon>
        <taxon>Gammaproteobacteria</taxon>
        <taxon>Enterobacterales</taxon>
        <taxon>Pectobacteriaceae</taxon>
        <taxon>Pectobacterium</taxon>
    </lineage>
</organism>
<protein>
    <submittedName>
        <fullName evidence="1">Uncharacterized protein</fullName>
    </submittedName>
</protein>